<evidence type="ECO:0000313" key="3">
    <source>
        <dbReference type="Proteomes" id="UP000289411"/>
    </source>
</evidence>
<accession>A0A4Q2RIC2</accession>
<evidence type="ECO:0000256" key="1">
    <source>
        <dbReference type="SAM" id="SignalP"/>
    </source>
</evidence>
<dbReference type="EMBL" id="QYBC01000003">
    <property type="protein sequence ID" value="RYB06654.1"/>
    <property type="molecule type" value="Genomic_DNA"/>
</dbReference>
<keyword evidence="3" id="KW-1185">Reference proteome</keyword>
<reference evidence="2 3" key="1">
    <citation type="submission" date="2018-09" db="EMBL/GenBank/DDBJ databases">
        <authorList>
            <person name="Grouzdev D.S."/>
            <person name="Krutkina M.S."/>
        </authorList>
    </citation>
    <scope>NUCLEOTIDE SEQUENCE [LARGE SCALE GENOMIC DNA]</scope>
    <source>
        <strain evidence="2 3">RmlP001</strain>
    </source>
</reference>
<protein>
    <submittedName>
        <fullName evidence="2">Uncharacterized protein</fullName>
    </submittedName>
</protein>
<feature type="signal peptide" evidence="1">
    <location>
        <begin position="1"/>
        <end position="26"/>
    </location>
</feature>
<organism evidence="2 3">
    <name type="scientific">Lichenibacterium ramalinae</name>
    <dbReference type="NCBI Taxonomy" id="2316527"/>
    <lineage>
        <taxon>Bacteria</taxon>
        <taxon>Pseudomonadati</taxon>
        <taxon>Pseudomonadota</taxon>
        <taxon>Alphaproteobacteria</taxon>
        <taxon>Hyphomicrobiales</taxon>
        <taxon>Lichenihabitantaceae</taxon>
        <taxon>Lichenibacterium</taxon>
    </lineage>
</organism>
<gene>
    <name evidence="2" type="ORF">D3272_04790</name>
</gene>
<name>A0A4Q2RIC2_9HYPH</name>
<dbReference type="RefSeq" id="WP_129218011.1">
    <property type="nucleotide sequence ID" value="NZ_QYBC01000003.1"/>
</dbReference>
<dbReference type="Proteomes" id="UP000289411">
    <property type="component" value="Unassembled WGS sequence"/>
</dbReference>
<feature type="chain" id="PRO_5020239591" evidence="1">
    <location>
        <begin position="27"/>
        <end position="76"/>
    </location>
</feature>
<keyword evidence="1" id="KW-0732">Signal</keyword>
<comment type="caution">
    <text evidence="2">The sequence shown here is derived from an EMBL/GenBank/DDBJ whole genome shotgun (WGS) entry which is preliminary data.</text>
</comment>
<proteinExistence type="predicted"/>
<reference evidence="2 3" key="2">
    <citation type="submission" date="2019-02" db="EMBL/GenBank/DDBJ databases">
        <title>'Lichenibacterium ramalinii' gen. nov. sp. nov., 'Lichenibacterium minor' gen. nov. sp. nov.</title>
        <authorList>
            <person name="Pankratov T."/>
        </authorList>
    </citation>
    <scope>NUCLEOTIDE SEQUENCE [LARGE SCALE GENOMIC DNA]</scope>
    <source>
        <strain evidence="2 3">RmlP001</strain>
    </source>
</reference>
<dbReference type="AlphaFoldDB" id="A0A4Q2RIC2"/>
<evidence type="ECO:0000313" key="2">
    <source>
        <dbReference type="EMBL" id="RYB06654.1"/>
    </source>
</evidence>
<sequence>MRNLLTAAIAVATVSATCGLAAPAFAGSPYYALQDEATVPMRSPRPIARREMGHFTCSYNERSTRLERKNCGGQRF</sequence>